<gene>
    <name evidence="2" type="ORF">C1645_817632</name>
    <name evidence="1" type="ORF">C1645_824388</name>
</gene>
<evidence type="ECO:0000313" key="1">
    <source>
        <dbReference type="EMBL" id="RIA89745.1"/>
    </source>
</evidence>
<dbReference type="PANTHER" id="PTHR31424">
    <property type="entry name" value="PROTEIN CBG23806"/>
    <property type="match status" value="1"/>
</dbReference>
<dbReference type="OrthoDB" id="2357358at2759"/>
<comment type="caution">
    <text evidence="1">The sequence shown here is derived from an EMBL/GenBank/DDBJ whole genome shotgun (WGS) entry which is preliminary data.</text>
</comment>
<dbReference type="AlphaFoldDB" id="A0A397T0H8"/>
<sequence length="737" mass="85672">MSTYPTSNTIILNQNGTRYSYTIIKEGYYPQNNILRYTSARSCNNIKFKIPDDYLIQTSWGRGTSKHIIQCKINYIENAPVFKILFGENFQECIESTQSATNAANAYLQIKKPNTQARLSGIHVFCLNSQELEQEREKKHRSHILKPFNRLSNSMKTKRVHMFNDQLAINFTNITAKYFHPDDCLLLQEVRFSVQDKNFQASFGIQSKEKENQRNEAFTKVIDQGPIARDSYRNLAALQPELPRETTIYKTKKRINEEMINAISISILNISDQPSLTSINENPDINDPEVVEEVLKYIGKAGYRKITDILLFILPDLINRHVVNPDNPIINLRISGDGRNVGRKVKHVIVTCTILDDIVNLYKADHHYTVILYPGNENYELLQRMITPLSNELNDLVLNGLSDQDGTNWKINPYFSSDWKFMATVLGFNAPNSKYFCPWCLCTKENIGNKYKTCTIEKNMDQIKPSFFDNNSSVKPPPGHIKPPLLQMIPLSHYVPDELHIMLRIWDRLWELALQELKTQNQFNDSIRMKILAEMRRISVSFHFWQEQGTQNWSYTSLMGGDKEIVLKSFNFEVVFNEERASLINQLWRNFYQLYHMIKSQKTNPTQFANQAKQWLDLFLTPSQGEPNTITFKKGLYRPKDVTPYIHVLVHHLPEFMEQHQKFGLGAFSCSAVEKKNHDQVSAFFRKTMKDGGKGVERKSAIFEILHYENRSMYFAQKGTTDKYSRPQHIHVKKLKN</sequence>
<evidence type="ECO:0000313" key="3">
    <source>
        <dbReference type="Proteomes" id="UP000265703"/>
    </source>
</evidence>
<proteinExistence type="predicted"/>
<name>A0A397T0H8_9GLOM</name>
<protein>
    <submittedName>
        <fullName evidence="1">Uncharacterized protein</fullName>
    </submittedName>
</protein>
<keyword evidence="3" id="KW-1185">Reference proteome</keyword>
<reference evidence="1 3" key="1">
    <citation type="submission" date="2018-06" db="EMBL/GenBank/DDBJ databases">
        <title>Comparative genomics reveals the genomic features of Rhizophagus irregularis, R. cerebriforme, R. diaphanum and Gigaspora rosea, and their symbiotic lifestyle signature.</title>
        <authorList>
            <person name="Morin E."/>
            <person name="San Clemente H."/>
            <person name="Chen E.C.H."/>
            <person name="De La Providencia I."/>
            <person name="Hainaut M."/>
            <person name="Kuo A."/>
            <person name="Kohler A."/>
            <person name="Murat C."/>
            <person name="Tang N."/>
            <person name="Roy S."/>
            <person name="Loubradou J."/>
            <person name="Henrissat B."/>
            <person name="Grigoriev I.V."/>
            <person name="Corradi N."/>
            <person name="Roux C."/>
            <person name="Martin F.M."/>
        </authorList>
    </citation>
    <scope>NUCLEOTIDE SEQUENCE [LARGE SCALE GENOMIC DNA]</scope>
    <source>
        <strain evidence="1 3">DAOM 227022</strain>
    </source>
</reference>
<dbReference type="PANTHER" id="PTHR31424:SF5">
    <property type="entry name" value="APPLE DOMAIN-CONTAINING PROTEIN"/>
    <property type="match status" value="1"/>
</dbReference>
<accession>A0A397T0H8</accession>
<organism evidence="1 3">
    <name type="scientific">Glomus cerebriforme</name>
    <dbReference type="NCBI Taxonomy" id="658196"/>
    <lineage>
        <taxon>Eukaryota</taxon>
        <taxon>Fungi</taxon>
        <taxon>Fungi incertae sedis</taxon>
        <taxon>Mucoromycota</taxon>
        <taxon>Glomeromycotina</taxon>
        <taxon>Glomeromycetes</taxon>
        <taxon>Glomerales</taxon>
        <taxon>Glomeraceae</taxon>
        <taxon>Glomus</taxon>
    </lineage>
</organism>
<evidence type="ECO:0000313" key="2">
    <source>
        <dbReference type="EMBL" id="RIA94717.1"/>
    </source>
</evidence>
<dbReference type="EMBL" id="QKYT01000207">
    <property type="protein sequence ID" value="RIA89745.1"/>
    <property type="molecule type" value="Genomic_DNA"/>
</dbReference>
<dbReference type="Proteomes" id="UP000265703">
    <property type="component" value="Unassembled WGS sequence"/>
</dbReference>
<dbReference type="EMBL" id="QKYT01000075">
    <property type="protein sequence ID" value="RIA94717.1"/>
    <property type="molecule type" value="Genomic_DNA"/>
</dbReference>